<comment type="caution">
    <text evidence="4">The sequence shown here is derived from an EMBL/GenBank/DDBJ whole genome shotgun (WGS) entry which is preliminary data.</text>
</comment>
<dbReference type="FunFam" id="3.40.50.300:FF:001685">
    <property type="entry name" value="Dynein heavy chain, putative"/>
    <property type="match status" value="1"/>
</dbReference>
<dbReference type="GO" id="GO:0008569">
    <property type="term" value="F:minus-end-directed microtubule motor activity"/>
    <property type="evidence" value="ECO:0007669"/>
    <property type="project" value="InterPro"/>
</dbReference>
<dbReference type="InterPro" id="IPR027417">
    <property type="entry name" value="P-loop_NTPase"/>
</dbReference>
<protein>
    <recommendedName>
        <fullName evidence="6">Dynein heavy chain</fullName>
    </recommendedName>
</protein>
<dbReference type="Gene3D" id="3.10.490.20">
    <property type="match status" value="1"/>
</dbReference>
<feature type="domain" description="Dynein heavy chain AAA lid" evidence="2">
    <location>
        <begin position="158"/>
        <end position="296"/>
    </location>
</feature>
<dbReference type="InterPro" id="IPR026983">
    <property type="entry name" value="DHC"/>
</dbReference>
<feature type="domain" description="Dynein heavy chain region D6 P-loop" evidence="1">
    <location>
        <begin position="18"/>
        <end position="126"/>
    </location>
</feature>
<dbReference type="InterPro" id="IPR041228">
    <property type="entry name" value="Dynein_C"/>
</dbReference>
<organism evidence="4 5">
    <name type="scientific">Rhizophlyctis rosea</name>
    <dbReference type="NCBI Taxonomy" id="64517"/>
    <lineage>
        <taxon>Eukaryota</taxon>
        <taxon>Fungi</taxon>
        <taxon>Fungi incertae sedis</taxon>
        <taxon>Chytridiomycota</taxon>
        <taxon>Chytridiomycota incertae sedis</taxon>
        <taxon>Chytridiomycetes</taxon>
        <taxon>Rhizophlyctidales</taxon>
        <taxon>Rhizophlyctidaceae</taxon>
        <taxon>Rhizophlyctis</taxon>
    </lineage>
</organism>
<dbReference type="InterPro" id="IPR042219">
    <property type="entry name" value="AAA_lid_11_sf"/>
</dbReference>
<dbReference type="Gene3D" id="3.40.50.300">
    <property type="entry name" value="P-loop containing nucleotide triphosphate hydrolases"/>
    <property type="match status" value="1"/>
</dbReference>
<dbReference type="InterPro" id="IPR043160">
    <property type="entry name" value="Dynein_C_barrel"/>
</dbReference>
<dbReference type="InterPro" id="IPR004273">
    <property type="entry name" value="Dynein_heavy_D6_P-loop"/>
</dbReference>
<sequence length="596" mass="66222">MDPVDKGRVLTEETVAIQPILFITTPGADPSQELRDFAAQEVGLDNYHQIAMGQGQGEVAVEVLRECASSGGWLCLQNVHLVIGWLPTLEKELATTKLHENFRLWMTSEPHSKFPANLLQNCLKITVEAPPGLKKNLQRTYEGWSPNFISSGPVHRAQALFALAWFHAVVQERRTYIPQGWTKFYDFSAADLRSSADLVATMCASAKAPQWEVLHGLLENAIYGGRIDDDTDALKLRTYLLSFFNDDVLTFGGKAPTRKLAKGINLPTLAEHSGFMKIINELPETDNVSMFGLPANIDRTLQIDGTQAVITQLRILRQVDTQGQRFDKDRWSKELMPFLQLWKKLNTGNDLLQRKIAQSTDKEPVTTFLTLELVNALELMRRIHSELSTISKVIRGTTLVTNEIVKVAAKLMRGETPDSWLALWEGPEEPQTFLRACVTKGLAVDALKEKASRGVIFDGPIQLANLFNPVTFLNALRQQTSRKVRQPMDTLKLVSTWSASELSSAAVKIAAEGLFVQGCNFDGSRLSETGPDDPVSGTVPICHLAWMPTTFTLTNRITLPLYQTPTREKMVASLMVPCQDDGSTWVLAGASFFLSP</sequence>
<evidence type="ECO:0000259" key="2">
    <source>
        <dbReference type="Pfam" id="PF18198"/>
    </source>
</evidence>
<dbReference type="Gene3D" id="1.20.1270.280">
    <property type="match status" value="1"/>
</dbReference>
<dbReference type="PANTHER" id="PTHR45703:SF22">
    <property type="entry name" value="DYNEIN CYTOPLASMIC 2 HEAVY CHAIN 1"/>
    <property type="match status" value="1"/>
</dbReference>
<accession>A0AAD5X2K3</accession>
<dbReference type="GO" id="GO:0045505">
    <property type="term" value="F:dynein intermediate chain binding"/>
    <property type="evidence" value="ECO:0007669"/>
    <property type="project" value="InterPro"/>
</dbReference>
<evidence type="ECO:0000259" key="1">
    <source>
        <dbReference type="Pfam" id="PF03028"/>
    </source>
</evidence>
<dbReference type="Pfam" id="PF18198">
    <property type="entry name" value="AAA_lid_11"/>
    <property type="match status" value="1"/>
</dbReference>
<dbReference type="Pfam" id="PF03028">
    <property type="entry name" value="Dynein_heavy"/>
    <property type="match status" value="1"/>
</dbReference>
<name>A0AAD5X2K3_9FUNG</name>
<dbReference type="AlphaFoldDB" id="A0AAD5X2K3"/>
<feature type="domain" description="Dynein heavy chain C-terminal" evidence="3">
    <location>
        <begin position="337"/>
        <end position="593"/>
    </location>
</feature>
<evidence type="ECO:0000313" key="5">
    <source>
        <dbReference type="Proteomes" id="UP001212841"/>
    </source>
</evidence>
<reference evidence="4" key="1">
    <citation type="submission" date="2020-05" db="EMBL/GenBank/DDBJ databases">
        <title>Phylogenomic resolution of chytrid fungi.</title>
        <authorList>
            <person name="Stajich J.E."/>
            <person name="Amses K."/>
            <person name="Simmons R."/>
            <person name="Seto K."/>
            <person name="Myers J."/>
            <person name="Bonds A."/>
            <person name="Quandt C.A."/>
            <person name="Barry K."/>
            <person name="Liu P."/>
            <person name="Grigoriev I."/>
            <person name="Longcore J.E."/>
            <person name="James T.Y."/>
        </authorList>
    </citation>
    <scope>NUCLEOTIDE SEQUENCE</scope>
    <source>
        <strain evidence="4">JEL0318</strain>
    </source>
</reference>
<dbReference type="GO" id="GO:0051959">
    <property type="term" value="F:dynein light intermediate chain binding"/>
    <property type="evidence" value="ECO:0007669"/>
    <property type="project" value="InterPro"/>
</dbReference>
<dbReference type="Pfam" id="PF18199">
    <property type="entry name" value="Dynein_C"/>
    <property type="match status" value="1"/>
</dbReference>
<dbReference type="InterPro" id="IPR041658">
    <property type="entry name" value="AAA_lid_11"/>
</dbReference>
<keyword evidence="5" id="KW-1185">Reference proteome</keyword>
<dbReference type="GO" id="GO:0030286">
    <property type="term" value="C:dynein complex"/>
    <property type="evidence" value="ECO:0007669"/>
    <property type="project" value="InterPro"/>
</dbReference>
<dbReference type="Proteomes" id="UP001212841">
    <property type="component" value="Unassembled WGS sequence"/>
</dbReference>
<evidence type="ECO:0008006" key="6">
    <source>
        <dbReference type="Google" id="ProtNLM"/>
    </source>
</evidence>
<gene>
    <name evidence="4" type="ORF">HK097_006986</name>
</gene>
<dbReference type="Gene3D" id="1.10.8.720">
    <property type="entry name" value="Region D6 of dynein motor"/>
    <property type="match status" value="1"/>
</dbReference>
<dbReference type="EMBL" id="JADGJD010000335">
    <property type="protein sequence ID" value="KAJ3052007.1"/>
    <property type="molecule type" value="Genomic_DNA"/>
</dbReference>
<dbReference type="PANTHER" id="PTHR45703">
    <property type="entry name" value="DYNEIN HEAVY CHAIN"/>
    <property type="match status" value="1"/>
</dbReference>
<evidence type="ECO:0000313" key="4">
    <source>
        <dbReference type="EMBL" id="KAJ3052007.1"/>
    </source>
</evidence>
<dbReference type="FunFam" id="1.10.8.720:FF:000006">
    <property type="entry name" value="cytoplasmic dynein 2 heavy chain 1"/>
    <property type="match status" value="1"/>
</dbReference>
<dbReference type="GO" id="GO:0007018">
    <property type="term" value="P:microtubule-based movement"/>
    <property type="evidence" value="ECO:0007669"/>
    <property type="project" value="InterPro"/>
</dbReference>
<evidence type="ECO:0000259" key="3">
    <source>
        <dbReference type="Pfam" id="PF18199"/>
    </source>
</evidence>
<proteinExistence type="predicted"/>